<dbReference type="PANTHER" id="PTHR37535:SF2">
    <property type="entry name" value="FINGER DOMAIN PROTEIN, PUTATIVE (AFU_ORTHOLOGUE AFUA_6G09300)-RELATED"/>
    <property type="match status" value="1"/>
</dbReference>
<feature type="region of interest" description="Disordered" evidence="2">
    <location>
        <begin position="1"/>
        <end position="42"/>
    </location>
</feature>
<organism evidence="4 5">
    <name type="scientific">Coniosporium apollinis</name>
    <dbReference type="NCBI Taxonomy" id="61459"/>
    <lineage>
        <taxon>Eukaryota</taxon>
        <taxon>Fungi</taxon>
        <taxon>Dikarya</taxon>
        <taxon>Ascomycota</taxon>
        <taxon>Pezizomycotina</taxon>
        <taxon>Dothideomycetes</taxon>
        <taxon>Dothideomycetes incertae sedis</taxon>
        <taxon>Coniosporium</taxon>
    </lineage>
</organism>
<name>A0ABQ9NID0_9PEZI</name>
<dbReference type="EMBL" id="JAPDRL010000139">
    <property type="protein sequence ID" value="KAJ9656079.1"/>
    <property type="molecule type" value="Genomic_DNA"/>
</dbReference>
<comment type="caution">
    <text evidence="4">The sequence shown here is derived from an EMBL/GenBank/DDBJ whole genome shotgun (WGS) entry which is preliminary data.</text>
</comment>
<dbReference type="Pfam" id="PF11917">
    <property type="entry name" value="DUF3435"/>
    <property type="match status" value="1"/>
</dbReference>
<evidence type="ECO:0000313" key="4">
    <source>
        <dbReference type="EMBL" id="KAJ9656079.1"/>
    </source>
</evidence>
<dbReference type="PANTHER" id="PTHR37535">
    <property type="entry name" value="FLUG DOMAIN PROTEIN"/>
    <property type="match status" value="1"/>
</dbReference>
<feature type="domain" description="C2H2-type" evidence="3">
    <location>
        <begin position="709"/>
        <end position="730"/>
    </location>
</feature>
<keyword evidence="5" id="KW-1185">Reference proteome</keyword>
<reference evidence="4" key="1">
    <citation type="submission" date="2022-10" db="EMBL/GenBank/DDBJ databases">
        <title>Culturing micro-colonial fungi from biological soil crusts in the Mojave desert and describing Neophaeococcomyces mojavensis, and introducing the new genera and species Taxawa tesnikishii.</title>
        <authorList>
            <person name="Kurbessoian T."/>
            <person name="Stajich J.E."/>
        </authorList>
    </citation>
    <scope>NUCLEOTIDE SEQUENCE</scope>
    <source>
        <strain evidence="4">TK_1</strain>
    </source>
</reference>
<dbReference type="Proteomes" id="UP001172684">
    <property type="component" value="Unassembled WGS sequence"/>
</dbReference>
<protein>
    <recommendedName>
        <fullName evidence="3">C2H2-type domain-containing protein</fullName>
    </recommendedName>
</protein>
<accession>A0ABQ9NID0</accession>
<sequence length="734" mass="84144">MGCRQLENGSSSDESYRSDTETDADAGHETDLTDADTDADGDEGVTNRAWLLADQDHPPEYYLKQLEEFDDSEFTKEDYAAGSTLLLDRIEEQWCQYCTYIGIDPEKTYRIVSIKLLYSFFDWLLNQRRGKGGRKRRGTKLASSLGTYWKVYRLVYERATGGKIDPQMTRQMHKVLRKLAKKHGLSKKNREKPCMYVEDLAEVVQTNLVTTKKRYSHGRHRMQTGLFLQLGGITGNRPKALLELRYRHITVTLLRDPENGPHRLLLEFTFEFTKEYLGIKDANTFPIPEIIYDPSLVLSPHVFLLGLIFADRAFAASKLTSPDQLSRLDIPPGLNELRLPLRSSMDNIPVFRRSVKALSGWKISRDLPLPYSTLLPWMKKLGVITGFRQIARPYTLRYAAGKAFDESDSISDPLRNLIMQHADTRTFLKHYLSRHITADTQAIVRGLKPQHALMRAACRMSRSIDPRRPQDLTMEQSLSVNEHPRIRSLIQQRDRLKRRLKGKATQNPVYKELGREITNERQRQRHALLKDVQERWENEQPVRDIERQLSGLKFTEDVRTTLESSTDKTPEQKRLIEAVMTLPGTSLEDEVRRRNAAIDAVTDYCKVEEGGTYLTNHPRRSVRGVAPMAVKTEGDTQPVAASTALDEALDVAISSVYKEKRPKICFLCLGNQGLPVIKRVYSFTTPGDLSKHFRRKHLSNLKEDEQIECKLCGVSLAHREHLQNHAFRTHGTVS</sequence>
<evidence type="ECO:0000313" key="5">
    <source>
        <dbReference type="Proteomes" id="UP001172684"/>
    </source>
</evidence>
<feature type="compositionally biased region" description="Acidic residues" evidence="2">
    <location>
        <begin position="32"/>
        <end position="42"/>
    </location>
</feature>
<gene>
    <name evidence="4" type="ORF">H2201_008651</name>
</gene>
<keyword evidence="1" id="KW-0175">Coiled coil</keyword>
<feature type="compositionally biased region" description="Basic and acidic residues" evidence="2">
    <location>
        <begin position="14"/>
        <end position="31"/>
    </location>
</feature>
<dbReference type="InterPro" id="IPR013087">
    <property type="entry name" value="Znf_C2H2_type"/>
</dbReference>
<dbReference type="InterPro" id="IPR021842">
    <property type="entry name" value="DUF3435"/>
</dbReference>
<dbReference type="PROSITE" id="PS00028">
    <property type="entry name" value="ZINC_FINGER_C2H2_1"/>
    <property type="match status" value="1"/>
</dbReference>
<evidence type="ECO:0000259" key="3">
    <source>
        <dbReference type="PROSITE" id="PS00028"/>
    </source>
</evidence>
<evidence type="ECO:0000256" key="2">
    <source>
        <dbReference type="SAM" id="MobiDB-lite"/>
    </source>
</evidence>
<proteinExistence type="predicted"/>
<evidence type="ECO:0000256" key="1">
    <source>
        <dbReference type="SAM" id="Coils"/>
    </source>
</evidence>
<feature type="coiled-coil region" evidence="1">
    <location>
        <begin position="486"/>
        <end position="539"/>
    </location>
</feature>
<dbReference type="Gene3D" id="3.30.160.60">
    <property type="entry name" value="Classic Zinc Finger"/>
    <property type="match status" value="1"/>
</dbReference>